<dbReference type="SUPFAM" id="SSF53335">
    <property type="entry name" value="S-adenosyl-L-methionine-dependent methyltransferases"/>
    <property type="match status" value="1"/>
</dbReference>
<dbReference type="GO" id="GO:0003676">
    <property type="term" value="F:nucleic acid binding"/>
    <property type="evidence" value="ECO:0007669"/>
    <property type="project" value="InterPro"/>
</dbReference>
<organism evidence="2 3">
    <name type="scientific">Candidatus Pseudoramibacter fermentans</name>
    <dbReference type="NCBI Taxonomy" id="2594427"/>
    <lineage>
        <taxon>Bacteria</taxon>
        <taxon>Bacillati</taxon>
        <taxon>Bacillota</taxon>
        <taxon>Clostridia</taxon>
        <taxon>Eubacteriales</taxon>
        <taxon>Eubacteriaceae</taxon>
        <taxon>Pseudoramibacter</taxon>
    </lineage>
</organism>
<dbReference type="GO" id="GO:0032259">
    <property type="term" value="P:methylation"/>
    <property type="evidence" value="ECO:0007669"/>
    <property type="project" value="UniProtKB-KW"/>
</dbReference>
<sequence length="262" mass="28660">MTTDFARPYQKPGERLEDLGLDGLYILQDPDAFRFNIDSVLLAWYAAPAVHRKTRTLDIGTGTGVLPLLLYGRTHTQSIDAVEIQPAMADMASRSVAMNHLEGVIHIHEGDIRNEPGTALVRGAYDVVVTNPPYMPKGKGGVNPDRALALARHEITCTLEDVAAAAQALLKDRGRLFMVHRAERLVDLCAVLRAHQLEVKRVRGVQPFPDKPANQILLQAVKRGHPGAIVEPPLSIYQSPGVYSAEINAIYGTDGPTSKNTY</sequence>
<evidence type="ECO:0000313" key="2">
    <source>
        <dbReference type="EMBL" id="MQM72132.1"/>
    </source>
</evidence>
<dbReference type="PANTHER" id="PTHR47739:SF1">
    <property type="entry name" value="TRNA1(VAL) (ADENINE(37)-N6)-METHYLTRANSFERASE"/>
    <property type="match status" value="1"/>
</dbReference>
<dbReference type="Proteomes" id="UP000473648">
    <property type="component" value="Unassembled WGS sequence"/>
</dbReference>
<dbReference type="GO" id="GO:0008170">
    <property type="term" value="F:N-methyltransferase activity"/>
    <property type="evidence" value="ECO:0007669"/>
    <property type="project" value="UniProtKB-ARBA"/>
</dbReference>
<evidence type="ECO:0000313" key="3">
    <source>
        <dbReference type="Proteomes" id="UP000473648"/>
    </source>
</evidence>
<accession>A0A6L5GQ01</accession>
<dbReference type="PROSITE" id="PS00092">
    <property type="entry name" value="N6_MTASE"/>
    <property type="match status" value="1"/>
</dbReference>
<protein>
    <submittedName>
        <fullName evidence="2">tRNA1(Val) (Adenine(37)-N6)-methyltransferase</fullName>
    </submittedName>
</protein>
<keyword evidence="3" id="KW-1185">Reference proteome</keyword>
<feature type="domain" description="Methyltransferase small" evidence="1">
    <location>
        <begin position="52"/>
        <end position="181"/>
    </location>
</feature>
<proteinExistence type="predicted"/>
<dbReference type="GO" id="GO:0008757">
    <property type="term" value="F:S-adenosylmethionine-dependent methyltransferase activity"/>
    <property type="evidence" value="ECO:0007669"/>
    <property type="project" value="UniProtKB-ARBA"/>
</dbReference>
<dbReference type="Gene3D" id="3.40.50.150">
    <property type="entry name" value="Vaccinia Virus protein VP39"/>
    <property type="match status" value="1"/>
</dbReference>
<dbReference type="AlphaFoldDB" id="A0A6L5GQ01"/>
<dbReference type="InterPro" id="IPR029063">
    <property type="entry name" value="SAM-dependent_MTases_sf"/>
</dbReference>
<gene>
    <name evidence="2" type="ORF">FRC53_01610</name>
</gene>
<dbReference type="CDD" id="cd02440">
    <property type="entry name" value="AdoMet_MTases"/>
    <property type="match status" value="1"/>
</dbReference>
<dbReference type="Pfam" id="PF05175">
    <property type="entry name" value="MTS"/>
    <property type="match status" value="1"/>
</dbReference>
<dbReference type="PANTHER" id="PTHR47739">
    <property type="entry name" value="TRNA1(VAL) (ADENINE(37)-N6)-METHYLTRANSFERASE"/>
    <property type="match status" value="1"/>
</dbReference>
<comment type="caution">
    <text evidence="2">The sequence shown here is derived from an EMBL/GenBank/DDBJ whole genome shotgun (WGS) entry which is preliminary data.</text>
</comment>
<dbReference type="InterPro" id="IPR002052">
    <property type="entry name" value="DNA_methylase_N6_adenine_CS"/>
</dbReference>
<name>A0A6L5GQ01_9FIRM</name>
<reference evidence="2" key="1">
    <citation type="journal article" date="2020" name="Appl. Environ. Microbiol.">
        <title>Medium-Chain Fatty Acid Synthesis by 'Candidatus Weimeria bifida' gen. nov., sp. nov., and 'Candidatus Pseudoramibacter fermentans' sp. nov.</title>
        <authorList>
            <person name="Scarborough M.J."/>
            <person name="Myers K.S."/>
            <person name="Donohue T.J."/>
            <person name="Noguera D.R."/>
        </authorList>
    </citation>
    <scope>NUCLEOTIDE SEQUENCE</scope>
    <source>
        <strain evidence="2">EUB1.1</strain>
    </source>
</reference>
<dbReference type="InterPro" id="IPR007848">
    <property type="entry name" value="Small_mtfrase_dom"/>
</dbReference>
<evidence type="ECO:0000259" key="1">
    <source>
        <dbReference type="Pfam" id="PF05175"/>
    </source>
</evidence>
<dbReference type="InterPro" id="IPR050210">
    <property type="entry name" value="tRNA_Adenine-N(6)_MTase"/>
</dbReference>
<dbReference type="EMBL" id="VOGB01000003">
    <property type="protein sequence ID" value="MQM72132.1"/>
    <property type="molecule type" value="Genomic_DNA"/>
</dbReference>